<organism evidence="2">
    <name type="scientific">marine sediment metagenome</name>
    <dbReference type="NCBI Taxonomy" id="412755"/>
    <lineage>
        <taxon>unclassified sequences</taxon>
        <taxon>metagenomes</taxon>
        <taxon>ecological metagenomes</taxon>
    </lineage>
</organism>
<feature type="non-terminal residue" evidence="2">
    <location>
        <position position="45"/>
    </location>
</feature>
<proteinExistence type="predicted"/>
<dbReference type="AlphaFoldDB" id="X0ZJK7"/>
<feature type="region of interest" description="Disordered" evidence="1">
    <location>
        <begin position="1"/>
        <end position="25"/>
    </location>
</feature>
<evidence type="ECO:0000256" key="1">
    <source>
        <dbReference type="SAM" id="MobiDB-lite"/>
    </source>
</evidence>
<dbReference type="EMBL" id="BARS01055731">
    <property type="protein sequence ID" value="GAG48471.1"/>
    <property type="molecule type" value="Genomic_DNA"/>
</dbReference>
<accession>X0ZJK7</accession>
<sequence length="45" mass="5149">MAKNKNDELNQAGDPNARLITSAEDKTKAGKWFERALELGERRQF</sequence>
<gene>
    <name evidence="2" type="ORF">S01H1_82231</name>
</gene>
<comment type="caution">
    <text evidence="2">The sequence shown here is derived from an EMBL/GenBank/DDBJ whole genome shotgun (WGS) entry which is preliminary data.</text>
</comment>
<protein>
    <submittedName>
        <fullName evidence="2">Uncharacterized protein</fullName>
    </submittedName>
</protein>
<evidence type="ECO:0000313" key="2">
    <source>
        <dbReference type="EMBL" id="GAG48471.1"/>
    </source>
</evidence>
<reference evidence="2" key="1">
    <citation type="journal article" date="2014" name="Front. Microbiol.">
        <title>High frequency of phylogenetically diverse reductive dehalogenase-homologous genes in deep subseafloor sedimentary metagenomes.</title>
        <authorList>
            <person name="Kawai M."/>
            <person name="Futagami T."/>
            <person name="Toyoda A."/>
            <person name="Takaki Y."/>
            <person name="Nishi S."/>
            <person name="Hori S."/>
            <person name="Arai W."/>
            <person name="Tsubouchi T."/>
            <person name="Morono Y."/>
            <person name="Uchiyama I."/>
            <person name="Ito T."/>
            <person name="Fujiyama A."/>
            <person name="Inagaki F."/>
            <person name="Takami H."/>
        </authorList>
    </citation>
    <scope>NUCLEOTIDE SEQUENCE</scope>
    <source>
        <strain evidence="2">Expedition CK06-06</strain>
    </source>
</reference>
<name>X0ZJK7_9ZZZZ</name>